<evidence type="ECO:0000313" key="4">
    <source>
        <dbReference type="Proteomes" id="UP001203512"/>
    </source>
</evidence>
<evidence type="ECO:0000259" key="2">
    <source>
        <dbReference type="Pfam" id="PF08241"/>
    </source>
</evidence>
<dbReference type="GO" id="GO:0008168">
    <property type="term" value="F:methyltransferase activity"/>
    <property type="evidence" value="ECO:0007669"/>
    <property type="project" value="UniProtKB-KW"/>
</dbReference>
<dbReference type="RefSeq" id="WP_247234478.1">
    <property type="nucleotide sequence ID" value="NZ_JALKHS010000020.1"/>
</dbReference>
<dbReference type="InterPro" id="IPR029063">
    <property type="entry name" value="SAM-dependent_MTases_sf"/>
</dbReference>
<feature type="domain" description="Methyltransferase type 11" evidence="2">
    <location>
        <begin position="6"/>
        <end position="83"/>
    </location>
</feature>
<keyword evidence="1" id="KW-0472">Membrane</keyword>
<sequence>MWGNAVPQLLPEAVRYTGIDVPQASAFAMQGNDEVIPFDGFSIPFPDASFDTVLCTEVLEHSPQPMTLIAEIERVLKPGGTLIATVPFSARVHYAPYDFHRFTKYALNRMFDAFTDVQIEERGNDIAVIANKLIVVALRLSKPTRHWPLQLLLLLPLALLFLLLAHLTMAMGGGSKDDSLGYALVAVKRRSSMVPPNSKSPVARAHTK</sequence>
<dbReference type="EMBL" id="JALKHS010000020">
    <property type="protein sequence ID" value="MCK0533359.1"/>
    <property type="molecule type" value="Genomic_DNA"/>
</dbReference>
<reference evidence="3 4" key="1">
    <citation type="submission" date="2022-04" db="EMBL/GenBank/DDBJ databases">
        <authorList>
            <person name="Huq M.A."/>
        </authorList>
    </citation>
    <scope>NUCLEOTIDE SEQUENCE [LARGE SCALE GENOMIC DNA]</scope>
    <source>
        <strain evidence="3 4">MAH-33</strain>
    </source>
</reference>
<proteinExistence type="predicted"/>
<keyword evidence="4" id="KW-1185">Reference proteome</keyword>
<protein>
    <submittedName>
        <fullName evidence="3">Class I SAM-dependent methyltransferase</fullName>
    </submittedName>
</protein>
<keyword evidence="3" id="KW-0489">Methyltransferase</keyword>
<dbReference type="SUPFAM" id="SSF53335">
    <property type="entry name" value="S-adenosyl-L-methionine-dependent methyltransferases"/>
    <property type="match status" value="1"/>
</dbReference>
<dbReference type="Proteomes" id="UP001203512">
    <property type="component" value="Unassembled WGS sequence"/>
</dbReference>
<evidence type="ECO:0000256" key="1">
    <source>
        <dbReference type="SAM" id="Phobius"/>
    </source>
</evidence>
<feature type="transmembrane region" description="Helical" evidence="1">
    <location>
        <begin position="147"/>
        <end position="167"/>
    </location>
</feature>
<dbReference type="GO" id="GO:0032259">
    <property type="term" value="P:methylation"/>
    <property type="evidence" value="ECO:0007669"/>
    <property type="project" value="UniProtKB-KW"/>
</dbReference>
<name>A0ABT0E1V5_9SPHN</name>
<dbReference type="Gene3D" id="3.40.50.150">
    <property type="entry name" value="Vaccinia Virus protein VP39"/>
    <property type="match status" value="1"/>
</dbReference>
<keyword evidence="1" id="KW-1133">Transmembrane helix</keyword>
<comment type="caution">
    <text evidence="3">The sequence shown here is derived from an EMBL/GenBank/DDBJ whole genome shotgun (WGS) entry which is preliminary data.</text>
</comment>
<organism evidence="3 4">
    <name type="scientific">Sphingobium agri</name>
    <dbReference type="NCBI Taxonomy" id="2933566"/>
    <lineage>
        <taxon>Bacteria</taxon>
        <taxon>Pseudomonadati</taxon>
        <taxon>Pseudomonadota</taxon>
        <taxon>Alphaproteobacteria</taxon>
        <taxon>Sphingomonadales</taxon>
        <taxon>Sphingomonadaceae</taxon>
        <taxon>Sphingobium</taxon>
    </lineage>
</organism>
<dbReference type="InterPro" id="IPR013216">
    <property type="entry name" value="Methyltransf_11"/>
</dbReference>
<keyword evidence="3" id="KW-0808">Transferase</keyword>
<accession>A0ABT0E1V5</accession>
<dbReference type="CDD" id="cd02440">
    <property type="entry name" value="AdoMet_MTases"/>
    <property type="match status" value="1"/>
</dbReference>
<keyword evidence="1" id="KW-0812">Transmembrane</keyword>
<gene>
    <name evidence="3" type="ORF">MU848_17355</name>
</gene>
<dbReference type="Pfam" id="PF08241">
    <property type="entry name" value="Methyltransf_11"/>
    <property type="match status" value="1"/>
</dbReference>
<evidence type="ECO:0000313" key="3">
    <source>
        <dbReference type="EMBL" id="MCK0533359.1"/>
    </source>
</evidence>